<dbReference type="OrthoDB" id="5954079at2759"/>
<dbReference type="InterPro" id="IPR017972">
    <property type="entry name" value="Cyt_P450_CS"/>
</dbReference>
<evidence type="ECO:0000313" key="15">
    <source>
        <dbReference type="EMBL" id="CAB3977467.1"/>
    </source>
</evidence>
<evidence type="ECO:0000256" key="9">
    <source>
        <dbReference type="ARBA" id="ARBA00023002"/>
    </source>
</evidence>
<keyword evidence="8" id="KW-0492">Microsome</keyword>
<dbReference type="InterPro" id="IPR036396">
    <property type="entry name" value="Cyt_P450_sf"/>
</dbReference>
<sequence length="494" mass="56169">MFVEIATSLFVVWLVWYFLTTFLERRTLPPGPFPFPWIGNLPILLTNPNKPLRKLRQKYGDIFTMTFVTGNTVVLNTATLAREARLTRKDDVLGLLSECVYPMDIIVGPNDLVYADYGTVYLFRRKVFKSAMHVFGTGIEQAEEYVGYAVRSALDKIESLKGQPFSPKDLAASAILIQLWEWITSKKISFDDPTIKSLFEFRDILVKQSWQSSLYELVPFQSYLPTEFNRNIKQAQNIKEMIFPPEFKAHLNSYIPGVIRDMTDSFISAYEKEIAKESGKDIGSINDIPGLMLDVALAGSDTTSATVTWFILYMVLHPDIQEKIHAELDEVVGSDRLPRWQDAKDMHYLQATLCEVLRRSSPVPAARANTVRDVTIGGYQIPKGTLVVFNISEIHLDEREWSEPDKFQPKRFLDADGKFVGWTTFHGFMPFNLGRRECVGMTFAKIMMFTFTATLLHQFKIELPDGAGKPSTEPPGIQIISCPKDFQVVAKKRG</sequence>
<dbReference type="PANTHER" id="PTHR24289:SF1">
    <property type="entry name" value="STEROID 17-ALPHA-HYDROXYLASE_17,20 LYASE"/>
    <property type="match status" value="1"/>
</dbReference>
<keyword evidence="10 13" id="KW-0408">Iron</keyword>
<dbReference type="Gene3D" id="1.10.630.10">
    <property type="entry name" value="Cytochrome P450"/>
    <property type="match status" value="1"/>
</dbReference>
<proteinExistence type="inferred from homology"/>
<evidence type="ECO:0000256" key="14">
    <source>
        <dbReference type="RuleBase" id="RU000461"/>
    </source>
</evidence>
<comment type="subcellular location">
    <subcellularLocation>
        <location evidence="3">Endoplasmic reticulum membrane</location>
        <topology evidence="3">Peripheral membrane protein</topology>
    </subcellularLocation>
    <subcellularLocation>
        <location evidence="2">Microsome membrane</location>
        <topology evidence="2">Peripheral membrane protein</topology>
    </subcellularLocation>
</comment>
<evidence type="ECO:0000256" key="12">
    <source>
        <dbReference type="ARBA" id="ARBA00023136"/>
    </source>
</evidence>
<keyword evidence="16" id="KW-1185">Reference proteome</keyword>
<accession>A0A7D9D8Q6</accession>
<evidence type="ECO:0000256" key="6">
    <source>
        <dbReference type="ARBA" id="ARBA00022723"/>
    </source>
</evidence>
<dbReference type="PANTHER" id="PTHR24289">
    <property type="entry name" value="STEROID 17-ALPHA-HYDROXYLASE/17,20 LYASE"/>
    <property type="match status" value="1"/>
</dbReference>
<evidence type="ECO:0000256" key="1">
    <source>
        <dbReference type="ARBA" id="ARBA00001971"/>
    </source>
</evidence>
<keyword evidence="12" id="KW-0472">Membrane</keyword>
<dbReference type="GO" id="GO:0005506">
    <property type="term" value="F:iron ion binding"/>
    <property type="evidence" value="ECO:0007669"/>
    <property type="project" value="InterPro"/>
</dbReference>
<keyword evidence="7" id="KW-0256">Endoplasmic reticulum</keyword>
<dbReference type="GO" id="GO:0042448">
    <property type="term" value="P:progesterone metabolic process"/>
    <property type="evidence" value="ECO:0007669"/>
    <property type="project" value="TreeGrafter"/>
</dbReference>
<organism evidence="15 16">
    <name type="scientific">Paramuricea clavata</name>
    <name type="common">Red gorgonian</name>
    <name type="synonym">Violescent sea-whip</name>
    <dbReference type="NCBI Taxonomy" id="317549"/>
    <lineage>
        <taxon>Eukaryota</taxon>
        <taxon>Metazoa</taxon>
        <taxon>Cnidaria</taxon>
        <taxon>Anthozoa</taxon>
        <taxon>Octocorallia</taxon>
        <taxon>Malacalcyonacea</taxon>
        <taxon>Plexauridae</taxon>
        <taxon>Paramuricea</taxon>
    </lineage>
</organism>
<evidence type="ECO:0000256" key="5">
    <source>
        <dbReference type="ARBA" id="ARBA00022617"/>
    </source>
</evidence>
<keyword evidence="6 13" id="KW-0479">Metal-binding</keyword>
<keyword evidence="9 14" id="KW-0560">Oxidoreductase</keyword>
<keyword evidence="15" id="KW-0456">Lyase</keyword>
<evidence type="ECO:0000256" key="11">
    <source>
        <dbReference type="ARBA" id="ARBA00023033"/>
    </source>
</evidence>
<dbReference type="Pfam" id="PF00067">
    <property type="entry name" value="p450"/>
    <property type="match status" value="1"/>
</dbReference>
<evidence type="ECO:0000256" key="3">
    <source>
        <dbReference type="ARBA" id="ARBA00004406"/>
    </source>
</evidence>
<dbReference type="GO" id="GO:0042446">
    <property type="term" value="P:hormone biosynthetic process"/>
    <property type="evidence" value="ECO:0007669"/>
    <property type="project" value="TreeGrafter"/>
</dbReference>
<reference evidence="15" key="1">
    <citation type="submission" date="2020-04" db="EMBL/GenBank/DDBJ databases">
        <authorList>
            <person name="Alioto T."/>
            <person name="Alioto T."/>
            <person name="Gomez Garrido J."/>
        </authorList>
    </citation>
    <scope>NUCLEOTIDE SEQUENCE</scope>
    <source>
        <strain evidence="15">A484AB</strain>
    </source>
</reference>
<dbReference type="InterPro" id="IPR001128">
    <property type="entry name" value="Cyt_P450"/>
</dbReference>
<gene>
    <name evidence="15" type="ORF">PACLA_8A051652</name>
</gene>
<keyword evidence="11 14" id="KW-0503">Monooxygenase</keyword>
<dbReference type="GO" id="GO:0020037">
    <property type="term" value="F:heme binding"/>
    <property type="evidence" value="ECO:0007669"/>
    <property type="project" value="InterPro"/>
</dbReference>
<keyword evidence="5 13" id="KW-0349">Heme</keyword>
<dbReference type="PROSITE" id="PS00086">
    <property type="entry name" value="CYTOCHROME_P450"/>
    <property type="match status" value="1"/>
</dbReference>
<comment type="caution">
    <text evidence="15">The sequence shown here is derived from an EMBL/GenBank/DDBJ whole genome shotgun (WGS) entry which is preliminary data.</text>
</comment>
<dbReference type="GO" id="GO:0016829">
    <property type="term" value="F:lyase activity"/>
    <property type="evidence" value="ECO:0007669"/>
    <property type="project" value="UniProtKB-KW"/>
</dbReference>
<evidence type="ECO:0000256" key="2">
    <source>
        <dbReference type="ARBA" id="ARBA00004174"/>
    </source>
</evidence>
<feature type="binding site" description="axial binding residue" evidence="13">
    <location>
        <position position="438"/>
    </location>
    <ligand>
        <name>heme</name>
        <dbReference type="ChEBI" id="CHEBI:30413"/>
    </ligand>
    <ligandPart>
        <name>Fe</name>
        <dbReference type="ChEBI" id="CHEBI:18248"/>
    </ligandPart>
</feature>
<dbReference type="GO" id="GO:0005789">
    <property type="term" value="C:endoplasmic reticulum membrane"/>
    <property type="evidence" value="ECO:0007669"/>
    <property type="project" value="UniProtKB-SubCell"/>
</dbReference>
<dbReference type="PRINTS" id="PR00385">
    <property type="entry name" value="P450"/>
</dbReference>
<dbReference type="PRINTS" id="PR00463">
    <property type="entry name" value="EP450I"/>
</dbReference>
<dbReference type="SUPFAM" id="SSF48264">
    <property type="entry name" value="Cytochrome P450"/>
    <property type="match status" value="1"/>
</dbReference>
<evidence type="ECO:0000313" key="16">
    <source>
        <dbReference type="Proteomes" id="UP001152795"/>
    </source>
</evidence>
<evidence type="ECO:0000256" key="13">
    <source>
        <dbReference type="PIRSR" id="PIRSR602401-1"/>
    </source>
</evidence>
<evidence type="ECO:0000256" key="8">
    <source>
        <dbReference type="ARBA" id="ARBA00022848"/>
    </source>
</evidence>
<name>A0A7D9D8Q6_PARCT</name>
<dbReference type="GO" id="GO:0004508">
    <property type="term" value="F:steroid 17-alpha-monooxygenase activity"/>
    <property type="evidence" value="ECO:0007669"/>
    <property type="project" value="TreeGrafter"/>
</dbReference>
<comment type="cofactor">
    <cofactor evidence="1 13">
        <name>heme</name>
        <dbReference type="ChEBI" id="CHEBI:30413"/>
    </cofactor>
</comment>
<protein>
    <submittedName>
        <fullName evidence="15">Steroid 17-alpha-hydroxylase 17,20 lyase-like</fullName>
    </submittedName>
</protein>
<dbReference type="EMBL" id="CACRXK020000049">
    <property type="protein sequence ID" value="CAB3977467.1"/>
    <property type="molecule type" value="Genomic_DNA"/>
</dbReference>
<comment type="similarity">
    <text evidence="4 14">Belongs to the cytochrome P450 family.</text>
</comment>
<dbReference type="FunFam" id="1.10.630.10:FF:000238">
    <property type="entry name" value="Cytochrome P450 2A6"/>
    <property type="match status" value="1"/>
</dbReference>
<dbReference type="AlphaFoldDB" id="A0A7D9D8Q6"/>
<evidence type="ECO:0000256" key="10">
    <source>
        <dbReference type="ARBA" id="ARBA00023004"/>
    </source>
</evidence>
<evidence type="ECO:0000256" key="4">
    <source>
        <dbReference type="ARBA" id="ARBA00010617"/>
    </source>
</evidence>
<dbReference type="InterPro" id="IPR002401">
    <property type="entry name" value="Cyt_P450_E_grp-I"/>
</dbReference>
<dbReference type="Proteomes" id="UP001152795">
    <property type="component" value="Unassembled WGS sequence"/>
</dbReference>
<evidence type="ECO:0000256" key="7">
    <source>
        <dbReference type="ARBA" id="ARBA00022824"/>
    </source>
</evidence>